<proteinExistence type="predicted"/>
<dbReference type="GeneID" id="19267403"/>
<dbReference type="Gene3D" id="3.10.450.50">
    <property type="match status" value="1"/>
</dbReference>
<dbReference type="eggNOG" id="ENOG502SUN6">
    <property type="taxonomic scope" value="Eukaryota"/>
</dbReference>
<dbReference type="InterPro" id="IPR032710">
    <property type="entry name" value="NTF2-like_dom_sf"/>
</dbReference>
<evidence type="ECO:0000313" key="1">
    <source>
        <dbReference type="EMBL" id="ETS84365.1"/>
    </source>
</evidence>
<dbReference type="KEGG" id="pfy:PFICI_02390"/>
<gene>
    <name evidence="1" type="ORF">PFICI_02390</name>
</gene>
<protein>
    <recommendedName>
        <fullName evidence="3">SnoaL-like domain-containing protein</fullName>
    </recommendedName>
</protein>
<name>W3XE90_PESFW</name>
<sequence length="162" mass="17975">MASAPSQIPSETLSATATAWLDALGSLDPERLRAVMSPDYSHTFAPGSLTRLANSSKDREAMCGHVEHVGRVLTSFPIFPRQVWPNPSLRQVVVWADSKANFRDGATKGPDEDWEFAGEYMFVITMNETGDKVDKVLEFLDSKATERAWELMAKALKNLESQ</sequence>
<dbReference type="InParanoid" id="W3XE90"/>
<dbReference type="AlphaFoldDB" id="W3XE90"/>
<dbReference type="SUPFAM" id="SSF54427">
    <property type="entry name" value="NTF2-like"/>
    <property type="match status" value="1"/>
</dbReference>
<dbReference type="Proteomes" id="UP000030651">
    <property type="component" value="Unassembled WGS sequence"/>
</dbReference>
<dbReference type="EMBL" id="KI912110">
    <property type="protein sequence ID" value="ETS84365.1"/>
    <property type="molecule type" value="Genomic_DNA"/>
</dbReference>
<organism evidence="1 2">
    <name type="scientific">Pestalotiopsis fici (strain W106-1 / CGMCC3.15140)</name>
    <dbReference type="NCBI Taxonomy" id="1229662"/>
    <lineage>
        <taxon>Eukaryota</taxon>
        <taxon>Fungi</taxon>
        <taxon>Dikarya</taxon>
        <taxon>Ascomycota</taxon>
        <taxon>Pezizomycotina</taxon>
        <taxon>Sordariomycetes</taxon>
        <taxon>Xylariomycetidae</taxon>
        <taxon>Amphisphaeriales</taxon>
        <taxon>Sporocadaceae</taxon>
        <taxon>Pestalotiopsis</taxon>
    </lineage>
</organism>
<dbReference type="OMA" id="CTHIFAP"/>
<evidence type="ECO:0008006" key="3">
    <source>
        <dbReference type="Google" id="ProtNLM"/>
    </source>
</evidence>
<keyword evidence="2" id="KW-1185">Reference proteome</keyword>
<accession>W3XE90</accession>
<dbReference type="OrthoDB" id="3758478at2759"/>
<evidence type="ECO:0000313" key="2">
    <source>
        <dbReference type="Proteomes" id="UP000030651"/>
    </source>
</evidence>
<reference evidence="2" key="1">
    <citation type="journal article" date="2015" name="BMC Genomics">
        <title>Genomic and transcriptomic analysis of the endophytic fungus Pestalotiopsis fici reveals its lifestyle and high potential for synthesis of natural products.</title>
        <authorList>
            <person name="Wang X."/>
            <person name="Zhang X."/>
            <person name="Liu L."/>
            <person name="Xiang M."/>
            <person name="Wang W."/>
            <person name="Sun X."/>
            <person name="Che Y."/>
            <person name="Guo L."/>
            <person name="Liu G."/>
            <person name="Guo L."/>
            <person name="Wang C."/>
            <person name="Yin W.B."/>
            <person name="Stadler M."/>
            <person name="Zhang X."/>
            <person name="Liu X."/>
        </authorList>
    </citation>
    <scope>NUCLEOTIDE SEQUENCE [LARGE SCALE GENOMIC DNA]</scope>
    <source>
        <strain evidence="2">W106-1 / CGMCC3.15140</strain>
    </source>
</reference>
<dbReference type="RefSeq" id="XP_007829162.1">
    <property type="nucleotide sequence ID" value="XM_007830971.1"/>
</dbReference>
<dbReference type="HOGENOM" id="CLU_108113_2_0_1"/>